<evidence type="ECO:0000313" key="2">
    <source>
        <dbReference type="Proteomes" id="UP000199287"/>
    </source>
</evidence>
<organism evidence="1 2">
    <name type="scientific">Tindallia magadiensis</name>
    <dbReference type="NCBI Taxonomy" id="69895"/>
    <lineage>
        <taxon>Bacteria</taxon>
        <taxon>Bacillati</taxon>
        <taxon>Bacillota</taxon>
        <taxon>Clostridia</taxon>
        <taxon>Peptostreptococcales</taxon>
        <taxon>Tindalliaceae</taxon>
        <taxon>Tindallia</taxon>
    </lineage>
</organism>
<gene>
    <name evidence="1" type="ORF">SAMN05192551_105141</name>
</gene>
<dbReference type="Proteomes" id="UP000199287">
    <property type="component" value="Unassembled WGS sequence"/>
</dbReference>
<proteinExistence type="predicted"/>
<keyword evidence="2" id="KW-1185">Reference proteome</keyword>
<accession>A0A1I3ES44</accession>
<dbReference type="AlphaFoldDB" id="A0A1I3ES44"/>
<dbReference type="EMBL" id="FOQA01000005">
    <property type="protein sequence ID" value="SFI01758.1"/>
    <property type="molecule type" value="Genomic_DNA"/>
</dbReference>
<sequence>MRCEEIKRKTNGFVREENERMRMEMGKKQRENEIFK</sequence>
<name>A0A1I3ES44_9FIRM</name>
<protein>
    <submittedName>
        <fullName evidence="1">Uncharacterized protein</fullName>
    </submittedName>
</protein>
<evidence type="ECO:0000313" key="1">
    <source>
        <dbReference type="EMBL" id="SFI01758.1"/>
    </source>
</evidence>
<reference evidence="2" key="1">
    <citation type="submission" date="2016-10" db="EMBL/GenBank/DDBJ databases">
        <authorList>
            <person name="Varghese N."/>
            <person name="Submissions S."/>
        </authorList>
    </citation>
    <scope>NUCLEOTIDE SEQUENCE [LARGE SCALE GENOMIC DNA]</scope>
    <source>
        <strain evidence="2">Z-7934</strain>
    </source>
</reference>